<proteinExistence type="predicted"/>
<name>A0A9D7E2H7_9PROT</name>
<dbReference type="Proteomes" id="UP000807785">
    <property type="component" value="Unassembled WGS sequence"/>
</dbReference>
<dbReference type="InterPro" id="IPR032720">
    <property type="entry name" value="Cys_rich_CWC"/>
</dbReference>
<evidence type="ECO:0000313" key="1">
    <source>
        <dbReference type="EMBL" id="MBK6975390.1"/>
    </source>
</evidence>
<dbReference type="AlphaFoldDB" id="A0A9D7E2H7"/>
<evidence type="ECO:0000313" key="2">
    <source>
        <dbReference type="Proteomes" id="UP000807785"/>
    </source>
</evidence>
<gene>
    <name evidence="1" type="ORF">IPH26_21400</name>
</gene>
<comment type="caution">
    <text evidence="1">The sequence shown here is derived from an EMBL/GenBank/DDBJ whole genome shotgun (WGS) entry which is preliminary data.</text>
</comment>
<dbReference type="EMBL" id="JADJEV010000005">
    <property type="protein sequence ID" value="MBK6975390.1"/>
    <property type="molecule type" value="Genomic_DNA"/>
</dbReference>
<organism evidence="1 2">
    <name type="scientific">Candidatus Methylophosphatis roskildensis</name>
    <dbReference type="NCBI Taxonomy" id="2899263"/>
    <lineage>
        <taxon>Bacteria</taxon>
        <taxon>Pseudomonadati</taxon>
        <taxon>Pseudomonadota</taxon>
        <taxon>Betaproteobacteria</taxon>
        <taxon>Nitrosomonadales</taxon>
        <taxon>Sterolibacteriaceae</taxon>
        <taxon>Candidatus Methylophosphatis</taxon>
    </lineage>
</organism>
<accession>A0A9D7E2H7</accession>
<sequence>MTENPEADPDPGQCCAKCGAGFVCGMQAGLAACWCARLPPVAPPLGSTAGCLCPNCLEAEIRRVQAGTSR</sequence>
<reference evidence="1" key="1">
    <citation type="submission" date="2020-10" db="EMBL/GenBank/DDBJ databases">
        <title>Connecting structure to function with the recovery of over 1000 high-quality activated sludge metagenome-assembled genomes encoding full-length rRNA genes using long-read sequencing.</title>
        <authorList>
            <person name="Singleton C.M."/>
            <person name="Petriglieri F."/>
            <person name="Kristensen J.M."/>
            <person name="Kirkegaard R.H."/>
            <person name="Michaelsen T.Y."/>
            <person name="Andersen M.H."/>
            <person name="Karst S.M."/>
            <person name="Dueholm M.S."/>
            <person name="Nielsen P.H."/>
            <person name="Albertsen M."/>
        </authorList>
    </citation>
    <scope>NUCLEOTIDE SEQUENCE</scope>
    <source>
        <strain evidence="1">Bjer_18-Q3-R1-45_BAT3C.347</strain>
    </source>
</reference>
<dbReference type="Pfam" id="PF14375">
    <property type="entry name" value="Cys_rich_CWC"/>
    <property type="match status" value="1"/>
</dbReference>
<protein>
    <submittedName>
        <fullName evidence="1">Cysteine-rich CWC family protein</fullName>
    </submittedName>
</protein>